<dbReference type="InterPro" id="IPR040079">
    <property type="entry name" value="Glutathione_S-Trfase"/>
</dbReference>
<feature type="domain" description="GST N-terminal" evidence="1">
    <location>
        <begin position="1"/>
        <end position="80"/>
    </location>
</feature>
<feature type="domain" description="GST C-terminal" evidence="2">
    <location>
        <begin position="86"/>
        <end position="210"/>
    </location>
</feature>
<dbReference type="Pfam" id="PF13417">
    <property type="entry name" value="GST_N_3"/>
    <property type="match status" value="1"/>
</dbReference>
<dbReference type="RefSeq" id="WP_205293756.1">
    <property type="nucleotide sequence ID" value="NZ_CP070368.1"/>
</dbReference>
<sequence>MLTLYYHPLAAFCWKPLVALYEAGTPFTAHMVDLSKPEDAAALESLWPMRLFPVLKDGETVLPESSIIVEYLDLHRPGPRRMVPADPHAALQVRLWDRFFDMHVQAAMQEIVWDALRPEPRRDPQTVAEQKAKLDRAYATADRHLAGRDWVAGDFSMADCAAMPALFYAGAIHPFDAHPALSAYFARLMDRPSVSRVIDGAQPWFQYFPFHDRIPARFLT</sequence>
<dbReference type="CDD" id="cd00570">
    <property type="entry name" value="GST_N_family"/>
    <property type="match status" value="1"/>
</dbReference>
<dbReference type="EMBL" id="CP070368">
    <property type="protein sequence ID" value="QRZ12729.1"/>
    <property type="molecule type" value="Genomic_DNA"/>
</dbReference>
<dbReference type="PROSITE" id="PS50404">
    <property type="entry name" value="GST_NTER"/>
    <property type="match status" value="1"/>
</dbReference>
<evidence type="ECO:0000313" key="4">
    <source>
        <dbReference type="Proteomes" id="UP000663629"/>
    </source>
</evidence>
<reference evidence="3 4" key="1">
    <citation type="submission" date="2021-02" db="EMBL/GenBank/DDBJ databases">
        <title>Paracoccus methylovroum sp.nov., a new methanol and methylamine utilizing methylotrophic denitrifer.</title>
        <authorList>
            <person name="Timsy T."/>
            <person name="Behrendt U."/>
            <person name="Ulrich A."/>
            <person name="Spanner T."/>
            <person name="Foesel B.U."/>
            <person name="Horn M.A."/>
            <person name="Kolb S."/>
        </authorList>
    </citation>
    <scope>NUCLEOTIDE SEQUENCE [LARGE SCALE GENOMIC DNA]</scope>
    <source>
        <strain evidence="3 4">H4-D09</strain>
    </source>
</reference>
<dbReference type="SFLD" id="SFLDS00019">
    <property type="entry name" value="Glutathione_Transferase_(cytos"/>
    <property type="match status" value="1"/>
</dbReference>
<dbReference type="PROSITE" id="PS50405">
    <property type="entry name" value="GST_CTER"/>
    <property type="match status" value="1"/>
</dbReference>
<proteinExistence type="predicted"/>
<dbReference type="SUPFAM" id="SSF47616">
    <property type="entry name" value="GST C-terminal domain-like"/>
    <property type="match status" value="1"/>
</dbReference>
<organism evidence="3 4">
    <name type="scientific">Paracoccus methylovorus</name>
    <dbReference type="NCBI Taxonomy" id="2812658"/>
    <lineage>
        <taxon>Bacteria</taxon>
        <taxon>Pseudomonadati</taxon>
        <taxon>Pseudomonadota</taxon>
        <taxon>Alphaproteobacteria</taxon>
        <taxon>Rhodobacterales</taxon>
        <taxon>Paracoccaceae</taxon>
        <taxon>Paracoccus</taxon>
    </lineage>
</organism>
<dbReference type="InterPro" id="IPR004046">
    <property type="entry name" value="GST_C"/>
</dbReference>
<dbReference type="SUPFAM" id="SSF52833">
    <property type="entry name" value="Thioredoxin-like"/>
    <property type="match status" value="1"/>
</dbReference>
<dbReference type="InterPro" id="IPR036249">
    <property type="entry name" value="Thioredoxin-like_sf"/>
</dbReference>
<dbReference type="InterPro" id="IPR010987">
    <property type="entry name" value="Glutathione-S-Trfase_C-like"/>
</dbReference>
<dbReference type="Gene3D" id="3.40.30.10">
    <property type="entry name" value="Glutaredoxin"/>
    <property type="match status" value="1"/>
</dbReference>
<evidence type="ECO:0000313" key="3">
    <source>
        <dbReference type="EMBL" id="QRZ12729.1"/>
    </source>
</evidence>
<evidence type="ECO:0000259" key="2">
    <source>
        <dbReference type="PROSITE" id="PS50405"/>
    </source>
</evidence>
<name>A0ABX7JIL3_9RHOB</name>
<evidence type="ECO:0000259" key="1">
    <source>
        <dbReference type="PROSITE" id="PS50404"/>
    </source>
</evidence>
<dbReference type="PANTHER" id="PTHR44051:SF8">
    <property type="entry name" value="GLUTATHIONE S-TRANSFERASE GSTA"/>
    <property type="match status" value="1"/>
</dbReference>
<dbReference type="Proteomes" id="UP000663629">
    <property type="component" value="Chromosome 1"/>
</dbReference>
<dbReference type="PANTHER" id="PTHR44051">
    <property type="entry name" value="GLUTATHIONE S-TRANSFERASE-RELATED"/>
    <property type="match status" value="1"/>
</dbReference>
<keyword evidence="4" id="KW-1185">Reference proteome</keyword>
<gene>
    <name evidence="3" type="ORF">JWJ88_08925</name>
</gene>
<protein>
    <submittedName>
        <fullName evidence="3">Glutathione S-transferase family protein</fullName>
    </submittedName>
</protein>
<dbReference type="Gene3D" id="1.20.1050.10">
    <property type="match status" value="1"/>
</dbReference>
<dbReference type="SFLD" id="SFLDG00358">
    <property type="entry name" value="Main_(cytGST)"/>
    <property type="match status" value="1"/>
</dbReference>
<dbReference type="InterPro" id="IPR036282">
    <property type="entry name" value="Glutathione-S-Trfase_C_sf"/>
</dbReference>
<dbReference type="CDD" id="cd00299">
    <property type="entry name" value="GST_C_family"/>
    <property type="match status" value="1"/>
</dbReference>
<dbReference type="InterPro" id="IPR004045">
    <property type="entry name" value="Glutathione_S-Trfase_N"/>
</dbReference>
<accession>A0ABX7JIL3</accession>
<dbReference type="Pfam" id="PF00043">
    <property type="entry name" value="GST_C"/>
    <property type="match status" value="1"/>
</dbReference>